<dbReference type="Proteomes" id="UP000249789">
    <property type="component" value="Unassembled WGS sequence"/>
</dbReference>
<proteinExistence type="predicted"/>
<gene>
    <name evidence="1" type="ORF">BO72DRAFT_226892</name>
</gene>
<evidence type="ECO:0000313" key="2">
    <source>
        <dbReference type="Proteomes" id="UP000249789"/>
    </source>
</evidence>
<dbReference type="EMBL" id="KZ824676">
    <property type="protein sequence ID" value="RAK73710.1"/>
    <property type="molecule type" value="Genomic_DNA"/>
</dbReference>
<dbReference type="AlphaFoldDB" id="A0A8G1VUR0"/>
<reference evidence="1 2" key="1">
    <citation type="submission" date="2018-02" db="EMBL/GenBank/DDBJ databases">
        <title>The genomes of Aspergillus section Nigri reveals drivers in fungal speciation.</title>
        <authorList>
            <consortium name="DOE Joint Genome Institute"/>
            <person name="Vesth T.C."/>
            <person name="Nybo J."/>
            <person name="Theobald S."/>
            <person name="Brandl J."/>
            <person name="Frisvad J.C."/>
            <person name="Nielsen K.F."/>
            <person name="Lyhne E.K."/>
            <person name="Kogle M.E."/>
            <person name="Kuo A."/>
            <person name="Riley R."/>
            <person name="Clum A."/>
            <person name="Nolan M."/>
            <person name="Lipzen A."/>
            <person name="Salamov A."/>
            <person name="Henrissat B."/>
            <person name="Wiebenga A."/>
            <person name="De vries R.P."/>
            <person name="Grigoriev I.V."/>
            <person name="Mortensen U.H."/>
            <person name="Andersen M.R."/>
            <person name="Baker S.E."/>
        </authorList>
    </citation>
    <scope>NUCLEOTIDE SEQUENCE [LARGE SCALE GENOMIC DNA]</scope>
    <source>
        <strain evidence="1 2">CBS 313.89</strain>
    </source>
</reference>
<sequence>MHVTDHSDLLAEVPYHQGRSKNGHGRTVLGHFGEICTVLITTGIDLLTRITMSAYRDRYMACVFFFHGRWTTICFSLDSQPSWD</sequence>
<protein>
    <submittedName>
        <fullName evidence="1">Uncharacterized protein</fullName>
    </submittedName>
</protein>
<dbReference type="RefSeq" id="XP_040797720.1">
    <property type="nucleotide sequence ID" value="XM_040939820.1"/>
</dbReference>
<organism evidence="1 2">
    <name type="scientific">Aspergillus fijiensis CBS 313.89</name>
    <dbReference type="NCBI Taxonomy" id="1448319"/>
    <lineage>
        <taxon>Eukaryota</taxon>
        <taxon>Fungi</taxon>
        <taxon>Dikarya</taxon>
        <taxon>Ascomycota</taxon>
        <taxon>Pezizomycotina</taxon>
        <taxon>Eurotiomycetes</taxon>
        <taxon>Eurotiomycetidae</taxon>
        <taxon>Eurotiales</taxon>
        <taxon>Aspergillaceae</taxon>
        <taxon>Aspergillus</taxon>
    </lineage>
</organism>
<name>A0A8G1VUR0_9EURO</name>
<accession>A0A8G1VUR0</accession>
<dbReference type="VEuPathDB" id="FungiDB:BO72DRAFT_226892"/>
<evidence type="ECO:0000313" key="1">
    <source>
        <dbReference type="EMBL" id="RAK73710.1"/>
    </source>
</evidence>
<keyword evidence="2" id="KW-1185">Reference proteome</keyword>
<dbReference type="GeneID" id="63857153"/>